<evidence type="ECO:0000256" key="8">
    <source>
        <dbReference type="SAM" id="Phobius"/>
    </source>
</evidence>
<gene>
    <name evidence="9" type="ORF">Lac1_17720</name>
</gene>
<organism evidence="9 10">
    <name type="scientific">Claveliimonas bilis</name>
    <dbReference type="NCBI Taxonomy" id="3028070"/>
    <lineage>
        <taxon>Bacteria</taxon>
        <taxon>Bacillati</taxon>
        <taxon>Bacillota</taxon>
        <taxon>Clostridia</taxon>
        <taxon>Lachnospirales</taxon>
        <taxon>Lachnospiraceae</taxon>
        <taxon>Claveliimonas</taxon>
    </lineage>
</organism>
<evidence type="ECO:0000313" key="10">
    <source>
        <dbReference type="Proteomes" id="UP001305815"/>
    </source>
</evidence>
<evidence type="ECO:0008006" key="11">
    <source>
        <dbReference type="Google" id="ProtNLM"/>
    </source>
</evidence>
<protein>
    <recommendedName>
        <fullName evidence="11">Glycosyltransferase RgtA/B/C/D-like domain-containing protein</fullName>
    </recommendedName>
</protein>
<evidence type="ECO:0000256" key="2">
    <source>
        <dbReference type="ARBA" id="ARBA00022475"/>
    </source>
</evidence>
<evidence type="ECO:0000313" key="9">
    <source>
        <dbReference type="EMBL" id="BDZ77589.1"/>
    </source>
</evidence>
<dbReference type="Pfam" id="PF09913">
    <property type="entry name" value="DUF2142"/>
    <property type="match status" value="1"/>
</dbReference>
<feature type="transmembrane region" description="Helical" evidence="8">
    <location>
        <begin position="377"/>
        <end position="399"/>
    </location>
</feature>
<name>A0ABN6Z1K4_9FIRM</name>
<feature type="transmembrane region" description="Helical" evidence="8">
    <location>
        <begin position="441"/>
        <end position="462"/>
    </location>
</feature>
<feature type="transmembrane region" description="Helical" evidence="8">
    <location>
        <begin position="338"/>
        <end position="356"/>
    </location>
</feature>
<feature type="transmembrane region" description="Helical" evidence="8">
    <location>
        <begin position="167"/>
        <end position="185"/>
    </location>
</feature>
<feature type="transmembrane region" description="Helical" evidence="8">
    <location>
        <begin position="411"/>
        <end position="429"/>
    </location>
</feature>
<evidence type="ECO:0000256" key="6">
    <source>
        <dbReference type="ARBA" id="ARBA00022989"/>
    </source>
</evidence>
<keyword evidence="3" id="KW-0328">Glycosyltransferase</keyword>
<evidence type="ECO:0000256" key="7">
    <source>
        <dbReference type="ARBA" id="ARBA00023136"/>
    </source>
</evidence>
<evidence type="ECO:0000256" key="3">
    <source>
        <dbReference type="ARBA" id="ARBA00022676"/>
    </source>
</evidence>
<dbReference type="PANTHER" id="PTHR33908">
    <property type="entry name" value="MANNOSYLTRANSFERASE YKCB-RELATED"/>
    <property type="match status" value="1"/>
</dbReference>
<feature type="transmembrane region" description="Helical" evidence="8">
    <location>
        <begin position="110"/>
        <end position="131"/>
    </location>
</feature>
<sequence>MCLKKNDRTARNTSIGLKLEKGEIFYILFCFLLYFIWSIAKELNYAPDEEMRYLIPEYIFHTGQLPDGRLPEIRNDLWGFSYAFYPNFLGPLLSAACMKVVSLFTMDSSMLVIAARFPSVLCGTAIVFFAFGIGKRAFGKRGAWIYTVLLSMIPQFVFLTSYVNNDIICILGSVVILFSWVSAFGDRWNIKNGLLLAVGIIIIALSYYNGYGWILASMILFVGFWLCEEYKEKKEHLRMMKIGLLISVVVLVGIGYFFIRNAVLYDGDFLGMEILNEYSEKYADPEWKPSARNTPKNLGLSVFEMLLPTSFSHTSWIIKVFDTFVGAFGYANVFLPNWIYGLYGILFVVMFMGVLGNLRDWVKMRKEVRNKTRKKTLLFYGGMIISFLTPIILCIYYSYAVDYQPQGRYCYPMIAAFFWFGTQGLLWLLKKMKLSESFKTIITVLFLVIVVSVTLFVTWKIYLPS</sequence>
<keyword evidence="5 8" id="KW-0812">Transmembrane</keyword>
<keyword evidence="6 8" id="KW-1133">Transmembrane helix</keyword>
<dbReference type="EMBL" id="AP027742">
    <property type="protein sequence ID" value="BDZ77589.1"/>
    <property type="molecule type" value="Genomic_DNA"/>
</dbReference>
<evidence type="ECO:0000256" key="4">
    <source>
        <dbReference type="ARBA" id="ARBA00022679"/>
    </source>
</evidence>
<dbReference type="InterPro" id="IPR018674">
    <property type="entry name" value="DUF2142_membrane"/>
</dbReference>
<feature type="transmembrane region" description="Helical" evidence="8">
    <location>
        <begin position="24"/>
        <end position="40"/>
    </location>
</feature>
<keyword evidence="7 8" id="KW-0472">Membrane</keyword>
<feature type="transmembrane region" description="Helical" evidence="8">
    <location>
        <begin position="242"/>
        <end position="259"/>
    </location>
</feature>
<evidence type="ECO:0000256" key="1">
    <source>
        <dbReference type="ARBA" id="ARBA00004651"/>
    </source>
</evidence>
<reference evidence="10" key="1">
    <citation type="journal article" date="2023" name="Int. J. Syst. Evol. Microbiol.">
        <title>Claveliimonas bilis gen. nov., sp. nov., deoxycholic acid-producing bacteria isolated from human faeces, and reclassification of Sellimonas monacensis Zenner et al. 2021 as Claveliimonas monacensis comb. nov.</title>
        <authorList>
            <person name="Hisatomi A."/>
            <person name="Kastawa N.W.E.P.G."/>
            <person name="Song I."/>
            <person name="Ohkuma M."/>
            <person name="Fukiya S."/>
            <person name="Sakamoto M."/>
        </authorList>
    </citation>
    <scope>NUCLEOTIDE SEQUENCE [LARGE SCALE GENOMIC DNA]</scope>
    <source>
        <strain evidence="10">12BBH14</strain>
    </source>
</reference>
<proteinExistence type="predicted"/>
<dbReference type="RefSeq" id="WP_316264627.1">
    <property type="nucleotide sequence ID" value="NZ_AP027742.1"/>
</dbReference>
<keyword evidence="4" id="KW-0808">Transferase</keyword>
<comment type="subcellular location">
    <subcellularLocation>
        <location evidence="1">Cell membrane</location>
        <topology evidence="1">Multi-pass membrane protein</topology>
    </subcellularLocation>
</comment>
<dbReference type="Proteomes" id="UP001305815">
    <property type="component" value="Chromosome"/>
</dbReference>
<feature type="transmembrane region" description="Helical" evidence="8">
    <location>
        <begin position="143"/>
        <end position="161"/>
    </location>
</feature>
<keyword evidence="2" id="KW-1003">Cell membrane</keyword>
<dbReference type="InterPro" id="IPR050297">
    <property type="entry name" value="LipidA_mod_glycosyltrf_83"/>
</dbReference>
<dbReference type="PANTHER" id="PTHR33908:SF11">
    <property type="entry name" value="MEMBRANE PROTEIN"/>
    <property type="match status" value="1"/>
</dbReference>
<evidence type="ECO:0000256" key="5">
    <source>
        <dbReference type="ARBA" id="ARBA00022692"/>
    </source>
</evidence>
<accession>A0ABN6Z1K4</accession>
<keyword evidence="10" id="KW-1185">Reference proteome</keyword>